<dbReference type="AlphaFoldDB" id="A0A5J5K0Q7"/>
<dbReference type="GO" id="GO:0006355">
    <property type="term" value="P:regulation of DNA-templated transcription"/>
    <property type="evidence" value="ECO:0007669"/>
    <property type="project" value="UniProtKB-ARBA"/>
</dbReference>
<dbReference type="Proteomes" id="UP000327011">
    <property type="component" value="Unassembled WGS sequence"/>
</dbReference>
<dbReference type="PRINTS" id="PR00455">
    <property type="entry name" value="HTHTETR"/>
</dbReference>
<gene>
    <name evidence="4" type="ORF">F5972_19625</name>
</gene>
<dbReference type="Gene3D" id="1.10.357.10">
    <property type="entry name" value="Tetracycline Repressor, domain 2"/>
    <property type="match status" value="1"/>
</dbReference>
<evidence type="ECO:0000256" key="2">
    <source>
        <dbReference type="PROSITE-ProRule" id="PRU00335"/>
    </source>
</evidence>
<dbReference type="InterPro" id="IPR001647">
    <property type="entry name" value="HTH_TetR"/>
</dbReference>
<dbReference type="Pfam" id="PF00440">
    <property type="entry name" value="TetR_N"/>
    <property type="match status" value="1"/>
</dbReference>
<sequence>MPPRKDVKDPTAATKAALLEAARAEFAAYGVAGARVDRIADRAGVNKERIYGHFGSKEKLFDTVVAAALDEATEAVAMPGDDPADYVSRLFDYYAAHPDVVRLMMWEALHYRSEDALLPGQERRVDKCHSKTVSLAAGLGREPDAAMARTLFTLIGMAMWPSAMPQLARITAGEDATTSEGREALRGHLMEFVRAAVRD</sequence>
<evidence type="ECO:0000259" key="3">
    <source>
        <dbReference type="PROSITE" id="PS50977"/>
    </source>
</evidence>
<dbReference type="RefSeq" id="WP_150934983.1">
    <property type="nucleotide sequence ID" value="NZ_VYTZ01000006.1"/>
</dbReference>
<dbReference type="SUPFAM" id="SSF46689">
    <property type="entry name" value="Homeodomain-like"/>
    <property type="match status" value="1"/>
</dbReference>
<dbReference type="PANTHER" id="PTHR30328">
    <property type="entry name" value="TRANSCRIPTIONAL REPRESSOR"/>
    <property type="match status" value="1"/>
</dbReference>
<keyword evidence="1 2" id="KW-0238">DNA-binding</keyword>
<organism evidence="4 5">
    <name type="scientific">Microbispora cellulosiformans</name>
    <dbReference type="NCBI Taxonomy" id="2614688"/>
    <lineage>
        <taxon>Bacteria</taxon>
        <taxon>Bacillati</taxon>
        <taxon>Actinomycetota</taxon>
        <taxon>Actinomycetes</taxon>
        <taxon>Streptosporangiales</taxon>
        <taxon>Streptosporangiaceae</taxon>
        <taxon>Microbispora</taxon>
    </lineage>
</organism>
<evidence type="ECO:0000313" key="5">
    <source>
        <dbReference type="Proteomes" id="UP000327011"/>
    </source>
</evidence>
<dbReference type="PANTHER" id="PTHR30328:SF54">
    <property type="entry name" value="HTH-TYPE TRANSCRIPTIONAL REPRESSOR SCO4008"/>
    <property type="match status" value="1"/>
</dbReference>
<feature type="domain" description="HTH tetR-type" evidence="3">
    <location>
        <begin position="12"/>
        <end position="72"/>
    </location>
</feature>
<evidence type="ECO:0000313" key="4">
    <source>
        <dbReference type="EMBL" id="KAA9377796.1"/>
    </source>
</evidence>
<accession>A0A5J5K0Q7</accession>
<dbReference type="GO" id="GO:0003677">
    <property type="term" value="F:DNA binding"/>
    <property type="evidence" value="ECO:0007669"/>
    <property type="project" value="UniProtKB-UniRule"/>
</dbReference>
<dbReference type="EMBL" id="VYTZ01000006">
    <property type="protein sequence ID" value="KAA9377796.1"/>
    <property type="molecule type" value="Genomic_DNA"/>
</dbReference>
<comment type="caution">
    <text evidence="4">The sequence shown here is derived from an EMBL/GenBank/DDBJ whole genome shotgun (WGS) entry which is preliminary data.</text>
</comment>
<dbReference type="Pfam" id="PF17926">
    <property type="entry name" value="TetR_C_21"/>
    <property type="match status" value="1"/>
</dbReference>
<proteinExistence type="predicted"/>
<feature type="DNA-binding region" description="H-T-H motif" evidence="2">
    <location>
        <begin position="35"/>
        <end position="54"/>
    </location>
</feature>
<dbReference type="PROSITE" id="PS50977">
    <property type="entry name" value="HTH_TETR_2"/>
    <property type="match status" value="1"/>
</dbReference>
<evidence type="ECO:0000256" key="1">
    <source>
        <dbReference type="ARBA" id="ARBA00023125"/>
    </source>
</evidence>
<dbReference type="SUPFAM" id="SSF48498">
    <property type="entry name" value="Tetracyclin repressor-like, C-terminal domain"/>
    <property type="match status" value="1"/>
</dbReference>
<dbReference type="InterPro" id="IPR036271">
    <property type="entry name" value="Tet_transcr_reg_TetR-rel_C_sf"/>
</dbReference>
<dbReference type="InterPro" id="IPR009057">
    <property type="entry name" value="Homeodomain-like_sf"/>
</dbReference>
<protein>
    <submittedName>
        <fullName evidence="4">TetR/AcrR family transcriptional regulator</fullName>
    </submittedName>
</protein>
<keyword evidence="5" id="KW-1185">Reference proteome</keyword>
<reference evidence="4 5" key="1">
    <citation type="submission" date="2019-09" db="EMBL/GenBank/DDBJ databases">
        <title>Screening of Novel Bioactive Compounds from Soil-Associated.</title>
        <authorList>
            <person name="Gong X."/>
        </authorList>
    </citation>
    <scope>NUCLEOTIDE SEQUENCE [LARGE SCALE GENOMIC DNA]</scope>
    <source>
        <strain evidence="4 5">Gxj-6</strain>
    </source>
</reference>
<name>A0A5J5K0Q7_9ACTN</name>
<dbReference type="InterPro" id="IPR041467">
    <property type="entry name" value="Sco4008_C"/>
</dbReference>
<dbReference type="InterPro" id="IPR050109">
    <property type="entry name" value="HTH-type_TetR-like_transc_reg"/>
</dbReference>